<comment type="caution">
    <text evidence="1">The sequence shown here is derived from an EMBL/GenBank/DDBJ whole genome shotgun (WGS) entry which is preliminary data.</text>
</comment>
<evidence type="ECO:0000313" key="2">
    <source>
        <dbReference type="Proteomes" id="UP001500782"/>
    </source>
</evidence>
<sequence length="54" mass="6511">MRHDLCYQRGGLRKRCDLEFMDCLRSKIDRRTTKGRQASLMYNVMKIKSVFTPR</sequence>
<protein>
    <submittedName>
        <fullName evidence="1">Uncharacterized protein</fullName>
    </submittedName>
</protein>
<dbReference type="Proteomes" id="UP001500782">
    <property type="component" value="Unassembled WGS sequence"/>
</dbReference>
<dbReference type="InterPro" id="IPR036444">
    <property type="entry name" value="PLipase_A2_dom_sf"/>
</dbReference>
<proteinExistence type="predicted"/>
<dbReference type="EMBL" id="BAAADJ010000018">
    <property type="protein sequence ID" value="GAA0327551.1"/>
    <property type="molecule type" value="Genomic_DNA"/>
</dbReference>
<organism evidence="1 2">
    <name type="scientific">Bacillus carboniphilus</name>
    <dbReference type="NCBI Taxonomy" id="86663"/>
    <lineage>
        <taxon>Bacteria</taxon>
        <taxon>Bacillati</taxon>
        <taxon>Bacillota</taxon>
        <taxon>Bacilli</taxon>
        <taxon>Bacillales</taxon>
        <taxon>Bacillaceae</taxon>
        <taxon>Bacillus</taxon>
    </lineage>
</organism>
<reference evidence="1 2" key="1">
    <citation type="journal article" date="2019" name="Int. J. Syst. Evol. Microbiol.">
        <title>The Global Catalogue of Microorganisms (GCM) 10K type strain sequencing project: providing services to taxonomists for standard genome sequencing and annotation.</title>
        <authorList>
            <consortium name="The Broad Institute Genomics Platform"/>
            <consortium name="The Broad Institute Genome Sequencing Center for Infectious Disease"/>
            <person name="Wu L."/>
            <person name="Ma J."/>
        </authorList>
    </citation>
    <scope>NUCLEOTIDE SEQUENCE [LARGE SCALE GENOMIC DNA]</scope>
    <source>
        <strain evidence="1 2">JCM 9731</strain>
    </source>
</reference>
<evidence type="ECO:0000313" key="1">
    <source>
        <dbReference type="EMBL" id="GAA0327551.1"/>
    </source>
</evidence>
<name>A0ABN0W753_9BACI</name>
<keyword evidence="2" id="KW-1185">Reference proteome</keyword>
<accession>A0ABN0W753</accession>
<dbReference type="Gene3D" id="1.20.90.10">
    <property type="entry name" value="Phospholipase A2 domain"/>
    <property type="match status" value="1"/>
</dbReference>
<gene>
    <name evidence="1" type="ORF">GCM10008967_17560</name>
</gene>